<comment type="similarity">
    <text evidence="1">Belongs to the glycosyltransferase 2 family.</text>
</comment>
<sequence length="289" mass="32959">MTKNTTRKVAVLITCFNRKDKTINFLDSLINQQAFAELNSDIYLLDDASTDGTAQAVKYKYPQVSIITGTGHLFWAGGMRTIWQYAISKGEYTLFLLFNDDVVLMDDAIERLMICYNQRNAEGTLLVGSTLSPITNELSYGGHALYKPDRAAYYMLKPDKVKAIPCQLGNANIFLVDALTVRRIGIFSAAFTHYLADFDYTLSAHKGGIDVLVAPGYYGYCEDDHGVNWLSGKYSLKKRINYLYNVKGLAYKEYLYYIKKHFPADYFGAFTKLWLKTLFPVIWDKFKKQ</sequence>
<evidence type="ECO:0000313" key="6">
    <source>
        <dbReference type="Proteomes" id="UP000613193"/>
    </source>
</evidence>
<dbReference type="GO" id="GO:0016757">
    <property type="term" value="F:glycosyltransferase activity"/>
    <property type="evidence" value="ECO:0007669"/>
    <property type="project" value="UniProtKB-KW"/>
</dbReference>
<dbReference type="RefSeq" id="WP_200067215.1">
    <property type="nucleotide sequence ID" value="NZ_JAEHFW010000003.1"/>
</dbReference>
<evidence type="ECO:0000256" key="1">
    <source>
        <dbReference type="ARBA" id="ARBA00006739"/>
    </source>
</evidence>
<gene>
    <name evidence="5" type="ORF">I5M19_15215</name>
</gene>
<dbReference type="PANTHER" id="PTHR43179">
    <property type="entry name" value="RHAMNOSYLTRANSFERASE WBBL"/>
    <property type="match status" value="1"/>
</dbReference>
<dbReference type="EMBL" id="JAEHFW010000003">
    <property type="protein sequence ID" value="MBK0380672.1"/>
    <property type="molecule type" value="Genomic_DNA"/>
</dbReference>
<reference evidence="5" key="1">
    <citation type="submission" date="2020-12" db="EMBL/GenBank/DDBJ databases">
        <title>Bacterial novel species Mucilaginibacter sp. SD-g isolated from soil.</title>
        <authorList>
            <person name="Jung H.-Y."/>
        </authorList>
    </citation>
    <scope>NUCLEOTIDE SEQUENCE</scope>
    <source>
        <strain evidence="5">SD-g</strain>
    </source>
</reference>
<feature type="domain" description="Glycosyltransferase 2-like" evidence="4">
    <location>
        <begin position="11"/>
        <end position="113"/>
    </location>
</feature>
<protein>
    <submittedName>
        <fullName evidence="5">Glycosyltransferase family 2 protein</fullName>
    </submittedName>
</protein>
<evidence type="ECO:0000256" key="3">
    <source>
        <dbReference type="ARBA" id="ARBA00022679"/>
    </source>
</evidence>
<dbReference type="InterPro" id="IPR001173">
    <property type="entry name" value="Glyco_trans_2-like"/>
</dbReference>
<evidence type="ECO:0000259" key="4">
    <source>
        <dbReference type="Pfam" id="PF00535"/>
    </source>
</evidence>
<dbReference type="PANTHER" id="PTHR43179:SF12">
    <property type="entry name" value="GALACTOFURANOSYLTRANSFERASE GLFT2"/>
    <property type="match status" value="1"/>
</dbReference>
<keyword evidence="2" id="KW-0328">Glycosyltransferase</keyword>
<evidence type="ECO:0000256" key="2">
    <source>
        <dbReference type="ARBA" id="ARBA00022676"/>
    </source>
</evidence>
<dbReference type="Pfam" id="PF00535">
    <property type="entry name" value="Glycos_transf_2"/>
    <property type="match status" value="1"/>
</dbReference>
<keyword evidence="3" id="KW-0808">Transferase</keyword>
<dbReference type="SUPFAM" id="SSF53448">
    <property type="entry name" value="Nucleotide-diphospho-sugar transferases"/>
    <property type="match status" value="1"/>
</dbReference>
<comment type="caution">
    <text evidence="5">The sequence shown here is derived from an EMBL/GenBank/DDBJ whole genome shotgun (WGS) entry which is preliminary data.</text>
</comment>
<organism evidence="5 6">
    <name type="scientific">Mucilaginibacter segetis</name>
    <dbReference type="NCBI Taxonomy" id="2793071"/>
    <lineage>
        <taxon>Bacteria</taxon>
        <taxon>Pseudomonadati</taxon>
        <taxon>Bacteroidota</taxon>
        <taxon>Sphingobacteriia</taxon>
        <taxon>Sphingobacteriales</taxon>
        <taxon>Sphingobacteriaceae</taxon>
        <taxon>Mucilaginibacter</taxon>
    </lineage>
</organism>
<keyword evidence="6" id="KW-1185">Reference proteome</keyword>
<dbReference type="Gene3D" id="3.90.550.10">
    <property type="entry name" value="Spore Coat Polysaccharide Biosynthesis Protein SpsA, Chain A"/>
    <property type="match status" value="1"/>
</dbReference>
<name>A0A934PW82_9SPHI</name>
<dbReference type="Proteomes" id="UP000613193">
    <property type="component" value="Unassembled WGS sequence"/>
</dbReference>
<accession>A0A934PW82</accession>
<dbReference type="AlphaFoldDB" id="A0A934PW82"/>
<evidence type="ECO:0000313" key="5">
    <source>
        <dbReference type="EMBL" id="MBK0380672.1"/>
    </source>
</evidence>
<dbReference type="InterPro" id="IPR029044">
    <property type="entry name" value="Nucleotide-diphossugar_trans"/>
</dbReference>
<proteinExistence type="inferred from homology"/>